<dbReference type="CDD" id="cd00464">
    <property type="entry name" value="SK"/>
    <property type="match status" value="1"/>
</dbReference>
<feature type="binding site" evidence="7">
    <location>
        <position position="14"/>
    </location>
    <ligand>
        <name>Mg(2+)</name>
        <dbReference type="ChEBI" id="CHEBI:18420"/>
    </ligand>
</feature>
<evidence type="ECO:0000256" key="4">
    <source>
        <dbReference type="ARBA" id="ARBA00022777"/>
    </source>
</evidence>
<feature type="binding site" evidence="7">
    <location>
        <position position="158"/>
    </location>
    <ligand>
        <name>ATP</name>
        <dbReference type="ChEBI" id="CHEBI:30616"/>
    </ligand>
</feature>
<comment type="subcellular location">
    <subcellularLocation>
        <location evidence="7">Cytoplasm</location>
    </subcellularLocation>
</comment>
<reference evidence="8 9" key="1">
    <citation type="journal article" date="2003" name="Nucleic Acids Res.">
        <title>Genome sequence of Chlamydophila caviae (Chlamydia psittaci GPIC): examining the role of niche-specific genes in the evolution of the Chlamydiaceae.</title>
        <authorList>
            <person name="Read T.D."/>
            <person name="Myers G.S.A."/>
            <person name="Brunham R.C."/>
            <person name="Nelson W.C."/>
            <person name="Paulsen I.T."/>
            <person name="Heidelberg J.F."/>
            <person name="Holtzapple E.K."/>
            <person name="Khouri H.M."/>
            <person name="Federova N.B."/>
            <person name="Carty H.A."/>
            <person name="Umayam L.A."/>
            <person name="Haft D.H."/>
            <person name="Peterson J.D."/>
            <person name="Beanan M.J."/>
            <person name="White O."/>
            <person name="Salzberg S.L."/>
            <person name="Hsia R.-C."/>
            <person name="McClarty G."/>
            <person name="Rank R.G."/>
            <person name="Bavoil P.M."/>
            <person name="Fraser C.M."/>
        </authorList>
    </citation>
    <scope>NUCLEOTIDE SEQUENCE [LARGE SCALE GENOMIC DNA]</scope>
    <source>
        <strain evidence="9">ATCC VR-813 / DSM 19441 / 03DC25 / GPIC</strain>
    </source>
</reference>
<comment type="catalytic activity">
    <reaction evidence="7">
        <text>shikimate + ATP = 3-phosphoshikimate + ADP + H(+)</text>
        <dbReference type="Rhea" id="RHEA:13121"/>
        <dbReference type="ChEBI" id="CHEBI:15378"/>
        <dbReference type="ChEBI" id="CHEBI:30616"/>
        <dbReference type="ChEBI" id="CHEBI:36208"/>
        <dbReference type="ChEBI" id="CHEBI:145989"/>
        <dbReference type="ChEBI" id="CHEBI:456216"/>
        <dbReference type="EC" id="2.7.1.71"/>
    </reaction>
</comment>
<sequence length="173" mass="19414">MNLFLCGLPAVGKTLLGRALANYLSISFFDTDDLIVSNYDNGLYSSAGEIFQAVGEEAFATLEVEALRSLPRDNSVTALGGGTIMHQEAYDIIKHRGTLIYLSLPVTEIYQRLLKRGLPERLKHTPNVEEILKQRINRMQRVANYNFSLNHIDLFDERSLLSACESLNILLNP</sequence>
<evidence type="ECO:0000256" key="1">
    <source>
        <dbReference type="ARBA" id="ARBA00022605"/>
    </source>
</evidence>
<dbReference type="Gene3D" id="3.40.50.300">
    <property type="entry name" value="P-loop containing nucleotide triphosphate hydrolases"/>
    <property type="match status" value="1"/>
</dbReference>
<feature type="binding site" evidence="7">
    <location>
        <position position="121"/>
    </location>
    <ligand>
        <name>ATP</name>
        <dbReference type="ChEBI" id="CHEBI:30616"/>
    </ligand>
</feature>
<keyword evidence="5 7" id="KW-0067">ATP-binding</keyword>
<dbReference type="SUPFAM" id="SSF52540">
    <property type="entry name" value="P-loop containing nucleoside triphosphate hydrolases"/>
    <property type="match status" value="1"/>
</dbReference>
<dbReference type="GO" id="GO:0000287">
    <property type="term" value="F:magnesium ion binding"/>
    <property type="evidence" value="ECO:0007669"/>
    <property type="project" value="UniProtKB-UniRule"/>
</dbReference>
<comment type="caution">
    <text evidence="7">Lacks conserved residue(s) required for the propagation of feature annotation.</text>
</comment>
<dbReference type="PANTHER" id="PTHR21087:SF16">
    <property type="entry name" value="SHIKIMATE KINASE 1, CHLOROPLASTIC"/>
    <property type="match status" value="1"/>
</dbReference>
<organism evidence="8 9">
    <name type="scientific">Chlamydia caviae (strain ATCC VR-813 / DSM 19441 / 03DC25 / GPIC)</name>
    <name type="common">Chlamydophila caviae</name>
    <dbReference type="NCBI Taxonomy" id="227941"/>
    <lineage>
        <taxon>Bacteria</taxon>
        <taxon>Pseudomonadati</taxon>
        <taxon>Chlamydiota</taxon>
        <taxon>Chlamydiia</taxon>
        <taxon>Chlamydiales</taxon>
        <taxon>Chlamydiaceae</taxon>
        <taxon>Chlamydia/Chlamydophila group</taxon>
        <taxon>Chlamydia</taxon>
    </lineage>
</organism>
<name>Q822F9_CHLCV</name>
<dbReference type="EMBL" id="AE015925">
    <property type="protein sequence ID" value="AAP05465.1"/>
    <property type="molecule type" value="Genomic_DNA"/>
</dbReference>
<comment type="function">
    <text evidence="7">Catalyzes the specific phosphorylation of the 3-hydroxyl group of shikimic acid using ATP as a cosubstrate.</text>
</comment>
<dbReference type="HOGENOM" id="CLU_057607_5_0_0"/>
<keyword evidence="6 7" id="KW-0057">Aromatic amino acid biosynthesis</keyword>
<dbReference type="OrthoDB" id="9800332at2"/>
<evidence type="ECO:0000256" key="6">
    <source>
        <dbReference type="ARBA" id="ARBA00023141"/>
    </source>
</evidence>
<dbReference type="EC" id="2.7.1.71" evidence="7"/>
<dbReference type="InterPro" id="IPR027417">
    <property type="entry name" value="P-loop_NTPase"/>
</dbReference>
<dbReference type="InterPro" id="IPR000623">
    <property type="entry name" value="Shikimate_kinase/TSH1"/>
</dbReference>
<comment type="subunit">
    <text evidence="7">Monomer.</text>
</comment>
<dbReference type="HAMAP" id="MF_00109">
    <property type="entry name" value="Shikimate_kinase"/>
    <property type="match status" value="1"/>
</dbReference>
<comment type="similarity">
    <text evidence="7">Belongs to the shikimate kinase family.</text>
</comment>
<evidence type="ECO:0000313" key="9">
    <source>
        <dbReference type="Proteomes" id="UP000002193"/>
    </source>
</evidence>
<gene>
    <name evidence="7 8" type="primary">aroK</name>
    <name evidence="8" type="ordered locus">CCA_00724</name>
</gene>
<keyword evidence="4 7" id="KW-0418">Kinase</keyword>
<dbReference type="RefSeq" id="WP_011006679.1">
    <property type="nucleotide sequence ID" value="NC_003361.3"/>
</dbReference>
<dbReference type="STRING" id="227941.CCA_00724"/>
<dbReference type="GO" id="GO:0005829">
    <property type="term" value="C:cytosol"/>
    <property type="evidence" value="ECO:0007669"/>
    <property type="project" value="TreeGrafter"/>
</dbReference>
<feature type="binding site" evidence="7">
    <location>
        <begin position="10"/>
        <end position="15"/>
    </location>
    <ligand>
        <name>ATP</name>
        <dbReference type="ChEBI" id="CHEBI:30616"/>
    </ligand>
</feature>
<dbReference type="AlphaFoldDB" id="Q822F9"/>
<keyword evidence="2 7" id="KW-0808">Transferase</keyword>
<keyword evidence="7" id="KW-0479">Metal-binding</keyword>
<dbReference type="GO" id="GO:0008652">
    <property type="term" value="P:amino acid biosynthetic process"/>
    <property type="evidence" value="ECO:0007669"/>
    <property type="project" value="UniProtKB-KW"/>
</dbReference>
<evidence type="ECO:0000313" key="8">
    <source>
        <dbReference type="EMBL" id="AAP05465.1"/>
    </source>
</evidence>
<dbReference type="KEGG" id="cca:CCA_00724"/>
<feature type="binding site" evidence="7">
    <location>
        <position position="81"/>
    </location>
    <ligand>
        <name>substrate</name>
    </ligand>
</feature>
<evidence type="ECO:0000256" key="3">
    <source>
        <dbReference type="ARBA" id="ARBA00022741"/>
    </source>
</evidence>
<dbReference type="GO" id="GO:0004765">
    <property type="term" value="F:shikimate kinase activity"/>
    <property type="evidence" value="ECO:0007669"/>
    <property type="project" value="UniProtKB-UniRule"/>
</dbReference>
<accession>Q822F9</accession>
<proteinExistence type="inferred from homology"/>
<protein>
    <recommendedName>
        <fullName evidence="7">Shikimate kinase</fullName>
        <shortName evidence="7">SK</shortName>
        <ecNumber evidence="7">2.7.1.71</ecNumber>
    </recommendedName>
</protein>
<feature type="binding site" evidence="7">
    <location>
        <position position="32"/>
    </location>
    <ligand>
        <name>substrate</name>
    </ligand>
</feature>
<feature type="binding site" evidence="7">
    <location>
        <position position="141"/>
    </location>
    <ligand>
        <name>substrate</name>
    </ligand>
</feature>
<keyword evidence="7" id="KW-0460">Magnesium</keyword>
<dbReference type="PANTHER" id="PTHR21087">
    <property type="entry name" value="SHIKIMATE KINASE"/>
    <property type="match status" value="1"/>
</dbReference>
<dbReference type="GO" id="GO:0009423">
    <property type="term" value="P:chorismate biosynthetic process"/>
    <property type="evidence" value="ECO:0007669"/>
    <property type="project" value="UniProtKB-UniRule"/>
</dbReference>
<keyword evidence="7" id="KW-0963">Cytoplasm</keyword>
<dbReference type="UniPathway" id="UPA00053">
    <property type="reaction ID" value="UER00088"/>
</dbReference>
<evidence type="ECO:0000256" key="7">
    <source>
        <dbReference type="HAMAP-Rule" id="MF_00109"/>
    </source>
</evidence>
<evidence type="ECO:0000256" key="5">
    <source>
        <dbReference type="ARBA" id="ARBA00022840"/>
    </source>
</evidence>
<comment type="cofactor">
    <cofactor evidence="7">
        <name>Mg(2+)</name>
        <dbReference type="ChEBI" id="CHEBI:18420"/>
    </cofactor>
    <text evidence="7">Binds 1 Mg(2+) ion per subunit.</text>
</comment>
<dbReference type="InterPro" id="IPR031322">
    <property type="entry name" value="Shikimate/glucono_kinase"/>
</dbReference>
<evidence type="ECO:0000256" key="2">
    <source>
        <dbReference type="ARBA" id="ARBA00022679"/>
    </source>
</evidence>
<dbReference type="GO" id="GO:0005524">
    <property type="term" value="F:ATP binding"/>
    <property type="evidence" value="ECO:0007669"/>
    <property type="project" value="UniProtKB-UniRule"/>
</dbReference>
<comment type="pathway">
    <text evidence="7">Metabolic intermediate biosynthesis; chorismate biosynthesis; chorismate from D-erythrose 4-phosphate and phosphoenolpyruvate: step 5/7.</text>
</comment>
<dbReference type="PRINTS" id="PR01100">
    <property type="entry name" value="SHIKIMTKNASE"/>
</dbReference>
<dbReference type="eggNOG" id="COG0703">
    <property type="taxonomic scope" value="Bacteria"/>
</dbReference>
<dbReference type="Proteomes" id="UP000002193">
    <property type="component" value="Chromosome"/>
</dbReference>
<keyword evidence="1 7" id="KW-0028">Amino-acid biosynthesis</keyword>
<dbReference type="Pfam" id="PF01202">
    <property type="entry name" value="SKI"/>
    <property type="match status" value="1"/>
</dbReference>
<keyword evidence="3 7" id="KW-0547">Nucleotide-binding</keyword>
<keyword evidence="9" id="KW-1185">Reference proteome</keyword>
<dbReference type="GO" id="GO:0009073">
    <property type="term" value="P:aromatic amino acid family biosynthetic process"/>
    <property type="evidence" value="ECO:0007669"/>
    <property type="project" value="UniProtKB-KW"/>
</dbReference>
<dbReference type="NCBIfam" id="NF001866">
    <property type="entry name" value="PRK00625.1"/>
    <property type="match status" value="1"/>
</dbReference>